<reference evidence="1" key="1">
    <citation type="submission" date="2014-11" db="EMBL/GenBank/DDBJ databases">
        <authorList>
            <person name="Amaro Gonzalez C."/>
        </authorList>
    </citation>
    <scope>NUCLEOTIDE SEQUENCE</scope>
</reference>
<name>A0A0E9UIU6_ANGAN</name>
<dbReference type="EMBL" id="GBXM01042823">
    <property type="protein sequence ID" value="JAH65754.1"/>
    <property type="molecule type" value="Transcribed_RNA"/>
</dbReference>
<protein>
    <submittedName>
        <fullName evidence="1">Uncharacterized protein</fullName>
    </submittedName>
</protein>
<evidence type="ECO:0000313" key="1">
    <source>
        <dbReference type="EMBL" id="JAH65754.1"/>
    </source>
</evidence>
<reference evidence="1" key="2">
    <citation type="journal article" date="2015" name="Fish Shellfish Immunol.">
        <title>Early steps in the European eel (Anguilla anguilla)-Vibrio vulnificus interaction in the gills: Role of the RtxA13 toxin.</title>
        <authorList>
            <person name="Callol A."/>
            <person name="Pajuelo D."/>
            <person name="Ebbesson L."/>
            <person name="Teles M."/>
            <person name="MacKenzie S."/>
            <person name="Amaro C."/>
        </authorList>
    </citation>
    <scope>NUCLEOTIDE SEQUENCE</scope>
</reference>
<sequence>MPFSCPVTVCCFTCLKMCILTICLKQGMTAASLHNGMNTK</sequence>
<dbReference type="AlphaFoldDB" id="A0A0E9UIU6"/>
<accession>A0A0E9UIU6</accession>
<organism evidence="1">
    <name type="scientific">Anguilla anguilla</name>
    <name type="common">European freshwater eel</name>
    <name type="synonym">Muraena anguilla</name>
    <dbReference type="NCBI Taxonomy" id="7936"/>
    <lineage>
        <taxon>Eukaryota</taxon>
        <taxon>Metazoa</taxon>
        <taxon>Chordata</taxon>
        <taxon>Craniata</taxon>
        <taxon>Vertebrata</taxon>
        <taxon>Euteleostomi</taxon>
        <taxon>Actinopterygii</taxon>
        <taxon>Neopterygii</taxon>
        <taxon>Teleostei</taxon>
        <taxon>Anguilliformes</taxon>
        <taxon>Anguillidae</taxon>
        <taxon>Anguilla</taxon>
    </lineage>
</organism>
<proteinExistence type="predicted"/>